<dbReference type="HAMAP" id="MF_00454">
    <property type="entry name" value="FluC"/>
    <property type="match status" value="1"/>
</dbReference>
<comment type="function">
    <text evidence="8">Fluoride-specific ion channel. Important for reducing fluoride concentration in the cell, thus reducing its toxicity.</text>
</comment>
<evidence type="ECO:0000313" key="12">
    <source>
        <dbReference type="Proteomes" id="UP000282007"/>
    </source>
</evidence>
<evidence type="ECO:0000256" key="3">
    <source>
        <dbReference type="ARBA" id="ARBA00022692"/>
    </source>
</evidence>
<name>A0A3M0DQG8_9EURY</name>
<evidence type="ECO:0000256" key="4">
    <source>
        <dbReference type="ARBA" id="ARBA00022989"/>
    </source>
</evidence>
<keyword evidence="8" id="KW-0406">Ion transport</keyword>
<evidence type="ECO:0000256" key="2">
    <source>
        <dbReference type="ARBA" id="ARBA00022475"/>
    </source>
</evidence>
<reference evidence="10 11" key="1">
    <citation type="journal article" date="2015" name="Stand. Genomic Sci.">
        <title>Genomic Encyclopedia of Bacterial and Archaeal Type Strains, Phase III: the genomes of soil and plant-associated and newly described type strains.</title>
        <authorList>
            <person name="Whitman W.B."/>
            <person name="Woyke T."/>
            <person name="Klenk H.P."/>
            <person name="Zhou Y."/>
            <person name="Lilburn T.G."/>
            <person name="Beck B.J."/>
            <person name="De Vos P."/>
            <person name="Vandamme P."/>
            <person name="Eisen J.A."/>
            <person name="Garrity G."/>
            <person name="Hugenholtz P."/>
            <person name="Kyrpides N.C."/>
        </authorList>
    </citation>
    <scope>NUCLEOTIDE SEQUENCE [LARGE SCALE GENOMIC DNA]</scope>
    <source>
        <strain evidence="10 11">CGMCC 1.10124</strain>
    </source>
</reference>
<comment type="subcellular location">
    <subcellularLocation>
        <location evidence="1 8">Cell membrane</location>
        <topology evidence="1 8">Multi-pass membrane protein</topology>
    </subcellularLocation>
</comment>
<feature type="transmembrane region" description="Helical" evidence="8">
    <location>
        <begin position="7"/>
        <end position="30"/>
    </location>
</feature>
<evidence type="ECO:0000313" key="11">
    <source>
        <dbReference type="Proteomes" id="UP000277326"/>
    </source>
</evidence>
<reference evidence="9 12" key="2">
    <citation type="submission" date="2018-07" db="EMBL/GenBank/DDBJ databases">
        <title>Genome sequences of Haloplanus aerogenes JCM 16430T.</title>
        <authorList>
            <person name="Kim Y.B."/>
            <person name="Roh S.W."/>
        </authorList>
    </citation>
    <scope>NUCLEOTIDE SEQUENCE [LARGE SCALE GENOMIC DNA]</scope>
    <source>
        <strain evidence="9 12">JCM 16430</strain>
    </source>
</reference>
<dbReference type="EMBL" id="CP034145">
    <property type="protein sequence ID" value="AZH24542.1"/>
    <property type="molecule type" value="Genomic_DNA"/>
</dbReference>
<feature type="transmembrane region" description="Helical" evidence="8">
    <location>
        <begin position="36"/>
        <end position="58"/>
    </location>
</feature>
<organism evidence="10 11">
    <name type="scientific">Haloplanus aerogenes</name>
    <dbReference type="NCBI Taxonomy" id="660522"/>
    <lineage>
        <taxon>Archaea</taxon>
        <taxon>Methanobacteriati</taxon>
        <taxon>Methanobacteriota</taxon>
        <taxon>Stenosarchaea group</taxon>
        <taxon>Halobacteria</taxon>
        <taxon>Halobacteriales</taxon>
        <taxon>Haloferacaceae</taxon>
        <taxon>Haloplanus</taxon>
    </lineage>
</organism>
<evidence type="ECO:0000313" key="10">
    <source>
        <dbReference type="EMBL" id="RMB23804.1"/>
    </source>
</evidence>
<feature type="transmembrane region" description="Helical" evidence="8">
    <location>
        <begin position="70"/>
        <end position="88"/>
    </location>
</feature>
<comment type="catalytic activity">
    <reaction evidence="7">
        <text>fluoride(in) = fluoride(out)</text>
        <dbReference type="Rhea" id="RHEA:76159"/>
        <dbReference type="ChEBI" id="CHEBI:17051"/>
    </reaction>
    <physiologicalReaction direction="left-to-right" evidence="7">
        <dbReference type="Rhea" id="RHEA:76160"/>
    </physiologicalReaction>
</comment>
<dbReference type="OrthoDB" id="253428at2157"/>
<evidence type="ECO:0000313" key="9">
    <source>
        <dbReference type="EMBL" id="AZH24542.1"/>
    </source>
</evidence>
<keyword evidence="12" id="KW-1185">Reference proteome</keyword>
<dbReference type="AlphaFoldDB" id="A0A3M0DQG8"/>
<feature type="transmembrane region" description="Helical" evidence="8">
    <location>
        <begin position="94"/>
        <end position="115"/>
    </location>
</feature>
<reference evidence="10" key="3">
    <citation type="submission" date="2018-10" db="EMBL/GenBank/DDBJ databases">
        <authorList>
            <person name="Whitman W."/>
            <person name="Huntemann M."/>
            <person name="Clum A."/>
            <person name="Pillay M."/>
            <person name="Palaniappan K."/>
            <person name="Varghese N."/>
            <person name="Mikhailova N."/>
            <person name="Stamatis D."/>
            <person name="Reddy T."/>
            <person name="Daum C."/>
            <person name="Shapiro N."/>
            <person name="Ivanova N."/>
            <person name="Kyrpides N."/>
            <person name="Woyke T."/>
        </authorList>
    </citation>
    <scope>NUCLEOTIDE SEQUENCE</scope>
    <source>
        <strain evidence="10">CGMCC 1.10124</strain>
    </source>
</reference>
<dbReference type="Pfam" id="PF02537">
    <property type="entry name" value="CRCB"/>
    <property type="match status" value="1"/>
</dbReference>
<evidence type="ECO:0000256" key="5">
    <source>
        <dbReference type="ARBA" id="ARBA00023136"/>
    </source>
</evidence>
<dbReference type="EMBL" id="REFS01000002">
    <property type="protein sequence ID" value="RMB23804.1"/>
    <property type="molecule type" value="Genomic_DNA"/>
</dbReference>
<keyword evidence="5 8" id="KW-0472">Membrane</keyword>
<dbReference type="Proteomes" id="UP000277326">
    <property type="component" value="Unassembled WGS sequence"/>
</dbReference>
<dbReference type="GO" id="GO:0062054">
    <property type="term" value="F:fluoride channel activity"/>
    <property type="evidence" value="ECO:0007669"/>
    <property type="project" value="UniProtKB-UniRule"/>
</dbReference>
<dbReference type="GeneID" id="38470362"/>
<keyword evidence="8" id="KW-0407">Ion channel</keyword>
<protein>
    <recommendedName>
        <fullName evidence="8">Fluoride-specific ion channel FluC</fullName>
    </recommendedName>
</protein>
<dbReference type="KEGG" id="haer:DU502_03710"/>
<gene>
    <name evidence="8" type="primary">fluC</name>
    <name evidence="8" type="synonym">crcB</name>
    <name evidence="10" type="ORF">ATH50_1034</name>
    <name evidence="9" type="ORF">DU502_03710</name>
</gene>
<evidence type="ECO:0000256" key="1">
    <source>
        <dbReference type="ARBA" id="ARBA00004651"/>
    </source>
</evidence>
<evidence type="ECO:0000256" key="7">
    <source>
        <dbReference type="ARBA" id="ARBA00035585"/>
    </source>
</evidence>
<keyword evidence="4 8" id="KW-1133">Transmembrane helix</keyword>
<keyword evidence="3 8" id="KW-0812">Transmembrane</keyword>
<dbReference type="GO" id="GO:0140114">
    <property type="term" value="P:cellular detoxification of fluoride"/>
    <property type="evidence" value="ECO:0007669"/>
    <property type="project" value="UniProtKB-UniRule"/>
</dbReference>
<proteinExistence type="inferred from homology"/>
<comment type="similarity">
    <text evidence="6 8">Belongs to the fluoride channel Fluc/FEX (TC 1.A.43) family.</text>
</comment>
<accession>A0A3M0DQG8</accession>
<comment type="caution">
    <text evidence="8">Lacks conserved residue(s) required for the propagation of feature annotation.</text>
</comment>
<evidence type="ECO:0000256" key="6">
    <source>
        <dbReference type="ARBA" id="ARBA00035120"/>
    </source>
</evidence>
<keyword evidence="8" id="KW-0813">Transport</keyword>
<dbReference type="GO" id="GO:0005886">
    <property type="term" value="C:plasma membrane"/>
    <property type="evidence" value="ECO:0007669"/>
    <property type="project" value="UniProtKB-SubCell"/>
</dbReference>
<dbReference type="Proteomes" id="UP000282007">
    <property type="component" value="Chromosome"/>
</dbReference>
<keyword evidence="2 8" id="KW-1003">Cell membrane</keyword>
<sequence>MQRRDWVYALETGLLIAVGGAAGANLRYAIGTVLPGLQGTLVANVTGSFLLGVLLYEALYTDLLAEKTRVVFGTGFLSSYTTYSTFAVESTTVPLWLGFLNVVGSYALGIVAVLAGRRLVVAFTETGGSTDG</sequence>
<evidence type="ECO:0000256" key="8">
    <source>
        <dbReference type="HAMAP-Rule" id="MF_00454"/>
    </source>
</evidence>
<dbReference type="InterPro" id="IPR003691">
    <property type="entry name" value="FluC"/>
</dbReference>
<dbReference type="RefSeq" id="WP_121919720.1">
    <property type="nucleotide sequence ID" value="NZ_CP034145.1"/>
</dbReference>